<protein>
    <submittedName>
        <fullName evidence="3">NADPH:quinone reductase</fullName>
    </submittedName>
</protein>
<dbReference type="CDD" id="cd05289">
    <property type="entry name" value="MDR_like_2"/>
    <property type="match status" value="1"/>
</dbReference>
<dbReference type="PANTHER" id="PTHR11695:SF294">
    <property type="entry name" value="RETICULON-4-INTERACTING PROTEIN 1, MITOCHONDRIAL"/>
    <property type="match status" value="1"/>
</dbReference>
<organism evidence="3 4">
    <name type="scientific">Dictyobacter kobayashii</name>
    <dbReference type="NCBI Taxonomy" id="2014872"/>
    <lineage>
        <taxon>Bacteria</taxon>
        <taxon>Bacillati</taxon>
        <taxon>Chloroflexota</taxon>
        <taxon>Ktedonobacteria</taxon>
        <taxon>Ktedonobacterales</taxon>
        <taxon>Dictyobacteraceae</taxon>
        <taxon>Dictyobacter</taxon>
    </lineage>
</organism>
<accession>A0A402AXG2</accession>
<dbReference type="SUPFAM" id="SSF51735">
    <property type="entry name" value="NAD(P)-binding Rossmann-fold domains"/>
    <property type="match status" value="1"/>
</dbReference>
<gene>
    <name evidence="3" type="ORF">KDK_75750</name>
</gene>
<dbReference type="AlphaFoldDB" id="A0A402AXG2"/>
<comment type="caution">
    <text evidence="3">The sequence shown here is derived from an EMBL/GenBank/DDBJ whole genome shotgun (WGS) entry which is preliminary data.</text>
</comment>
<feature type="domain" description="Enoyl reductase (ER)" evidence="2">
    <location>
        <begin position="10"/>
        <end position="306"/>
    </location>
</feature>
<evidence type="ECO:0000313" key="3">
    <source>
        <dbReference type="EMBL" id="GCE23775.1"/>
    </source>
</evidence>
<keyword evidence="1" id="KW-0560">Oxidoreductase</keyword>
<dbReference type="InterPro" id="IPR011032">
    <property type="entry name" value="GroES-like_sf"/>
</dbReference>
<evidence type="ECO:0000259" key="2">
    <source>
        <dbReference type="SMART" id="SM00829"/>
    </source>
</evidence>
<dbReference type="OrthoDB" id="9792162at2"/>
<dbReference type="GO" id="GO:0008270">
    <property type="term" value="F:zinc ion binding"/>
    <property type="evidence" value="ECO:0007669"/>
    <property type="project" value="InterPro"/>
</dbReference>
<dbReference type="Proteomes" id="UP000287188">
    <property type="component" value="Unassembled WGS sequence"/>
</dbReference>
<evidence type="ECO:0000256" key="1">
    <source>
        <dbReference type="ARBA" id="ARBA00023002"/>
    </source>
</evidence>
<dbReference type="Pfam" id="PF13602">
    <property type="entry name" value="ADH_zinc_N_2"/>
    <property type="match status" value="1"/>
</dbReference>
<proteinExistence type="predicted"/>
<dbReference type="SUPFAM" id="SSF50129">
    <property type="entry name" value="GroES-like"/>
    <property type="match status" value="1"/>
</dbReference>
<dbReference type="GO" id="GO:0016491">
    <property type="term" value="F:oxidoreductase activity"/>
    <property type="evidence" value="ECO:0007669"/>
    <property type="project" value="UniProtKB-KW"/>
</dbReference>
<keyword evidence="4" id="KW-1185">Reference proteome</keyword>
<dbReference type="InterPro" id="IPR013154">
    <property type="entry name" value="ADH-like_N"/>
</dbReference>
<name>A0A402AXG2_9CHLR</name>
<dbReference type="Gene3D" id="3.90.180.10">
    <property type="entry name" value="Medium-chain alcohol dehydrogenases, catalytic domain"/>
    <property type="match status" value="1"/>
</dbReference>
<evidence type="ECO:0000313" key="4">
    <source>
        <dbReference type="Proteomes" id="UP000287188"/>
    </source>
</evidence>
<reference evidence="4" key="1">
    <citation type="submission" date="2018-12" db="EMBL/GenBank/DDBJ databases">
        <title>Tengunoibacter tsumagoiensis gen. nov., sp. nov., Dictyobacter kobayashii sp. nov., D. alpinus sp. nov., and D. joshuensis sp. nov. and description of Dictyobacteraceae fam. nov. within the order Ktedonobacterales isolated from Tengu-no-mugimeshi.</title>
        <authorList>
            <person name="Wang C.M."/>
            <person name="Zheng Y."/>
            <person name="Sakai Y."/>
            <person name="Toyoda A."/>
            <person name="Minakuchi Y."/>
            <person name="Abe K."/>
            <person name="Yokota A."/>
            <person name="Yabe S."/>
        </authorList>
    </citation>
    <scope>NUCLEOTIDE SEQUENCE [LARGE SCALE GENOMIC DNA]</scope>
    <source>
        <strain evidence="4">Uno11</strain>
    </source>
</reference>
<dbReference type="EMBL" id="BIFS01000002">
    <property type="protein sequence ID" value="GCE23775.1"/>
    <property type="molecule type" value="Genomic_DNA"/>
</dbReference>
<dbReference type="SMART" id="SM00829">
    <property type="entry name" value="PKS_ER"/>
    <property type="match status" value="1"/>
</dbReference>
<dbReference type="PANTHER" id="PTHR11695">
    <property type="entry name" value="ALCOHOL DEHYDROGENASE RELATED"/>
    <property type="match status" value="1"/>
</dbReference>
<dbReference type="RefSeq" id="WP_126557141.1">
    <property type="nucleotide sequence ID" value="NZ_BIFS01000002.1"/>
</dbReference>
<dbReference type="InterPro" id="IPR002364">
    <property type="entry name" value="Quin_OxRdtase/zeta-crystal_CS"/>
</dbReference>
<dbReference type="InterPro" id="IPR036291">
    <property type="entry name" value="NAD(P)-bd_dom_sf"/>
</dbReference>
<dbReference type="PROSITE" id="PS01162">
    <property type="entry name" value="QOR_ZETA_CRYSTAL"/>
    <property type="match status" value="1"/>
</dbReference>
<dbReference type="InterPro" id="IPR050700">
    <property type="entry name" value="YIM1/Zinc_Alcohol_DH_Fams"/>
</dbReference>
<dbReference type="InterPro" id="IPR020843">
    <property type="entry name" value="ER"/>
</dbReference>
<sequence>MKAIRIHGHSDPAELVYEDVPQPQPGPGEVLVRVYAAGVIAPELTWSETYETRAGIKRTLPIPGHDLSGVVDAVGAGVNDINVGSAVYALTAFDRDGSAAEYMIALPEELAPRPRSLDHVQAAAVPLTALTAWQAFFKHGGLVAGQRVLIHGAAGGVGVFAVQLARWAGAYVIGTGSARNRDFLRDLGANEVIDYTSTRFEDAVNEVDMVLDMVGGDTQERSWQVLKKDGVLISVASPPSVEQAKAHGVRSVWFIVEPDRQQLLQIGQLIDSGKIRPIVDTVFPLSEGRQAYAQGAKGRTRGKIVLRVRDDI</sequence>
<dbReference type="Pfam" id="PF08240">
    <property type="entry name" value="ADH_N"/>
    <property type="match status" value="1"/>
</dbReference>
<dbReference type="Gene3D" id="3.40.50.720">
    <property type="entry name" value="NAD(P)-binding Rossmann-like Domain"/>
    <property type="match status" value="1"/>
</dbReference>